<comment type="caution">
    <text evidence="1">The sequence shown here is derived from an EMBL/GenBank/DDBJ whole genome shotgun (WGS) entry which is preliminary data.</text>
</comment>
<dbReference type="EMBL" id="JACIHI010000001">
    <property type="protein sequence ID" value="MBB4437404.1"/>
    <property type="molecule type" value="Genomic_DNA"/>
</dbReference>
<name>A0A7W6UHD6_9HYPH</name>
<evidence type="ECO:0000313" key="1">
    <source>
        <dbReference type="EMBL" id="MBB4437404.1"/>
    </source>
</evidence>
<protein>
    <recommendedName>
        <fullName evidence="3">DUF2190 domain-containing protein</fullName>
    </recommendedName>
</protein>
<dbReference type="AlphaFoldDB" id="A0A7W6UHD6"/>
<reference evidence="1 2" key="1">
    <citation type="submission" date="2020-08" db="EMBL/GenBank/DDBJ databases">
        <title>Genomic Encyclopedia of Type Strains, Phase IV (KMG-V): Genome sequencing to study the core and pangenomes of soil and plant-associated prokaryotes.</title>
        <authorList>
            <person name="Whitman W."/>
        </authorList>
    </citation>
    <scope>NUCLEOTIDE SEQUENCE [LARGE SCALE GENOMIC DNA]</scope>
    <source>
        <strain evidence="1 2">SEMIA 414</strain>
    </source>
</reference>
<sequence length="136" mass="13591">MTDIVITPANVLAASNAERDTGIAGEAITAGKAVYLAATTNRWMLADSNSATAEARQAKAIALNGASVGQPIAFQKSGDITIGATLVAGTSYFLSDTPGGICPIADVGTGEYVCLLGIAKSSSVLAMGIQFPGVAL</sequence>
<evidence type="ECO:0008006" key="3">
    <source>
        <dbReference type="Google" id="ProtNLM"/>
    </source>
</evidence>
<dbReference type="Proteomes" id="UP000533724">
    <property type="component" value="Unassembled WGS sequence"/>
</dbReference>
<gene>
    <name evidence="1" type="ORF">GGE15_000635</name>
</gene>
<organism evidence="1 2">
    <name type="scientific">Rhizobium esperanzae</name>
    <dbReference type="NCBI Taxonomy" id="1967781"/>
    <lineage>
        <taxon>Bacteria</taxon>
        <taxon>Pseudomonadati</taxon>
        <taxon>Pseudomonadota</taxon>
        <taxon>Alphaproteobacteria</taxon>
        <taxon>Hyphomicrobiales</taxon>
        <taxon>Rhizobiaceae</taxon>
        <taxon>Rhizobium/Agrobacterium group</taxon>
        <taxon>Rhizobium</taxon>
    </lineage>
</organism>
<evidence type="ECO:0000313" key="2">
    <source>
        <dbReference type="Proteomes" id="UP000533724"/>
    </source>
</evidence>
<accession>A0A7W6UHD6</accession>
<proteinExistence type="predicted"/>
<dbReference type="RefSeq" id="WP_184497703.1">
    <property type="nucleotide sequence ID" value="NZ_JACIHI010000001.1"/>
</dbReference>